<feature type="compositionally biased region" description="Basic and acidic residues" evidence="1">
    <location>
        <begin position="154"/>
        <end position="165"/>
    </location>
</feature>
<dbReference type="GeneID" id="118422381"/>
<feature type="compositionally biased region" description="Basic residues" evidence="1">
    <location>
        <begin position="93"/>
        <end position="104"/>
    </location>
</feature>
<dbReference type="OrthoDB" id="10328687at2759"/>
<feature type="region of interest" description="Disordered" evidence="1">
    <location>
        <begin position="489"/>
        <end position="538"/>
    </location>
</feature>
<feature type="compositionally biased region" description="Polar residues" evidence="1">
    <location>
        <begin position="33"/>
        <end position="43"/>
    </location>
</feature>
<accession>A0A9J7LRA3</accession>
<feature type="compositionally biased region" description="Polar residues" evidence="1">
    <location>
        <begin position="168"/>
        <end position="180"/>
    </location>
</feature>
<name>A0A9J7LRA3_BRAFL</name>
<dbReference type="Proteomes" id="UP000001554">
    <property type="component" value="Chromosome 9"/>
</dbReference>
<dbReference type="OMA" id="ERNRCTP"/>
<evidence type="ECO:0000313" key="2">
    <source>
        <dbReference type="Proteomes" id="UP000001554"/>
    </source>
</evidence>
<feature type="compositionally biased region" description="Polar residues" evidence="1">
    <location>
        <begin position="518"/>
        <end position="538"/>
    </location>
</feature>
<keyword evidence="2" id="KW-1185">Reference proteome</keyword>
<reference evidence="3" key="2">
    <citation type="submission" date="2025-08" db="UniProtKB">
        <authorList>
            <consortium name="RefSeq"/>
        </authorList>
    </citation>
    <scope>IDENTIFICATION</scope>
    <source>
        <strain evidence="3">S238N-H82</strain>
        <tissue evidence="3">Testes</tissue>
    </source>
</reference>
<proteinExistence type="predicted"/>
<dbReference type="RefSeq" id="XP_035685795.1">
    <property type="nucleotide sequence ID" value="XM_035829902.1"/>
</dbReference>
<feature type="compositionally biased region" description="Basic and acidic residues" evidence="1">
    <location>
        <begin position="208"/>
        <end position="224"/>
    </location>
</feature>
<sequence length="572" mass="62474">MFSGTPLPRGSAFRGKEIPRSPPDGQTDDLTPPTETQGLTPNVTREKKPSCTKPSGIIMRKVQEAKVTPEGETWNDANDILKKDRRDSETPTGRRKTRTPRSARRGTYTLSSAPLGVEPEETPVSIPQGTEIPRSPFVHSAANNSHADPQRPTVSREDVSKERAYSHGGSSNNMYTSAGTARTDMEMTHNLTNKVHKDVDTSCADTDGPQKRRSPEDEKWRRLVDQSPPVQVQGSRSQRDSVVVRLEEELDMAADCKEDNRYPPGVPGFPSADASLHPPKRPEDSERTIAWGPKVQRTGPTAAEDKENSQTQTQTNVPKKRNLQEELISFSGFRSLAERNRCTPMRKTKPDIQVQPPTSVSKHKSNLTTTSDLSSDLPTMLSKMTIAATPRSKQLNAVGLPSFAAGTPAGKQQLSFGTPSLRATPMSKAAPMSKATPLSKAAPLARATPLAKATPLARATPLAKATPLGLSRQWGPSAENTITNFDSAFRSKGCENKPTNREKEKPTCTRGPVIKQSLFPSSQNEAQSSGAAGQDRSTAAVTSLSRDLKFCHLKKRVELQRRHEAILKKFDL</sequence>
<dbReference type="AlphaFoldDB" id="A0A9J7LRA3"/>
<feature type="compositionally biased region" description="Basic and acidic residues" evidence="1">
    <location>
        <begin position="79"/>
        <end position="89"/>
    </location>
</feature>
<feature type="region of interest" description="Disordered" evidence="1">
    <location>
        <begin position="1"/>
        <end position="323"/>
    </location>
</feature>
<reference evidence="2" key="1">
    <citation type="journal article" date="2020" name="Nat. Ecol. Evol.">
        <title>Deeply conserved synteny resolves early events in vertebrate evolution.</title>
        <authorList>
            <person name="Simakov O."/>
            <person name="Marletaz F."/>
            <person name="Yue J.X."/>
            <person name="O'Connell B."/>
            <person name="Jenkins J."/>
            <person name="Brandt A."/>
            <person name="Calef R."/>
            <person name="Tung C.H."/>
            <person name="Huang T.K."/>
            <person name="Schmutz J."/>
            <person name="Satoh N."/>
            <person name="Yu J.K."/>
            <person name="Putnam N.H."/>
            <person name="Green R.E."/>
            <person name="Rokhsar D.S."/>
        </authorList>
    </citation>
    <scope>NUCLEOTIDE SEQUENCE [LARGE SCALE GENOMIC DNA]</scope>
    <source>
        <strain evidence="2">S238N-H82</strain>
    </source>
</reference>
<feature type="compositionally biased region" description="Basic and acidic residues" evidence="1">
    <location>
        <begin position="492"/>
        <end position="507"/>
    </location>
</feature>
<evidence type="ECO:0000256" key="1">
    <source>
        <dbReference type="SAM" id="MobiDB-lite"/>
    </source>
</evidence>
<feature type="region of interest" description="Disordered" evidence="1">
    <location>
        <begin position="338"/>
        <end position="374"/>
    </location>
</feature>
<evidence type="ECO:0000313" key="3">
    <source>
        <dbReference type="RefSeq" id="XP_035685795.1"/>
    </source>
</evidence>
<gene>
    <name evidence="3" type="primary">LOC118422381</name>
</gene>
<organism evidence="2 3">
    <name type="scientific">Branchiostoma floridae</name>
    <name type="common">Florida lancelet</name>
    <name type="synonym">Amphioxus</name>
    <dbReference type="NCBI Taxonomy" id="7739"/>
    <lineage>
        <taxon>Eukaryota</taxon>
        <taxon>Metazoa</taxon>
        <taxon>Chordata</taxon>
        <taxon>Cephalochordata</taxon>
        <taxon>Leptocardii</taxon>
        <taxon>Amphioxiformes</taxon>
        <taxon>Branchiostomatidae</taxon>
        <taxon>Branchiostoma</taxon>
    </lineage>
</organism>
<dbReference type="KEGG" id="bfo:118422381"/>
<protein>
    <submittedName>
        <fullName evidence="3">Uncharacterized protein LOC118422381</fullName>
    </submittedName>
</protein>